<dbReference type="SMART" id="SM01230">
    <property type="entry name" value="Gln-synt_C"/>
    <property type="match status" value="1"/>
</dbReference>
<dbReference type="InterPro" id="IPR008147">
    <property type="entry name" value="Gln_synt_N"/>
</dbReference>
<reference evidence="5" key="2">
    <citation type="journal article" date="2021" name="PeerJ">
        <title>Extensive microbial diversity within the chicken gut microbiome revealed by metagenomics and culture.</title>
        <authorList>
            <person name="Gilroy R."/>
            <person name="Ravi A."/>
            <person name="Getino M."/>
            <person name="Pursley I."/>
            <person name="Horton D.L."/>
            <person name="Alikhan N.F."/>
            <person name="Baker D."/>
            <person name="Gharbi K."/>
            <person name="Hall N."/>
            <person name="Watson M."/>
            <person name="Adriaenssens E.M."/>
            <person name="Foster-Nyarko E."/>
            <person name="Jarju S."/>
            <person name="Secka A."/>
            <person name="Antonio M."/>
            <person name="Oren A."/>
            <person name="Chaudhuri R.R."/>
            <person name="La Ragione R."/>
            <person name="Hildebrand F."/>
            <person name="Pallen M.J."/>
        </authorList>
    </citation>
    <scope>NUCLEOTIDE SEQUENCE</scope>
    <source>
        <strain evidence="5">2889</strain>
    </source>
</reference>
<comment type="similarity">
    <text evidence="1 2 3">Belongs to the glutamine synthetase family.</text>
</comment>
<dbReference type="Proteomes" id="UP000823612">
    <property type="component" value="Unassembled WGS sequence"/>
</dbReference>
<dbReference type="InterPro" id="IPR036651">
    <property type="entry name" value="Gln_synt_N_sf"/>
</dbReference>
<comment type="caution">
    <text evidence="5">The sequence shown here is derived from an EMBL/GenBank/DDBJ whole genome shotgun (WGS) entry which is preliminary data.</text>
</comment>
<dbReference type="SUPFAM" id="SSF54368">
    <property type="entry name" value="Glutamine synthetase, N-terminal domain"/>
    <property type="match status" value="1"/>
</dbReference>
<dbReference type="Gene3D" id="3.30.590.10">
    <property type="entry name" value="Glutamine synthetase/guanido kinase, catalytic domain"/>
    <property type="match status" value="1"/>
</dbReference>
<dbReference type="GO" id="GO:0006542">
    <property type="term" value="P:glutamine biosynthetic process"/>
    <property type="evidence" value="ECO:0007669"/>
    <property type="project" value="InterPro"/>
</dbReference>
<dbReference type="PANTHER" id="PTHR43407:SF1">
    <property type="entry name" value="LENGSIN"/>
    <property type="match status" value="1"/>
</dbReference>
<dbReference type="PROSITE" id="PS51987">
    <property type="entry name" value="GS_CATALYTIC"/>
    <property type="match status" value="1"/>
</dbReference>
<dbReference type="EMBL" id="JADIMZ010000033">
    <property type="protein sequence ID" value="MBO8432136.1"/>
    <property type="molecule type" value="Genomic_DNA"/>
</dbReference>
<evidence type="ECO:0000256" key="2">
    <source>
        <dbReference type="PROSITE-ProRule" id="PRU01331"/>
    </source>
</evidence>
<dbReference type="GO" id="GO:0019740">
    <property type="term" value="P:nitrogen utilization"/>
    <property type="evidence" value="ECO:0007669"/>
    <property type="project" value="TreeGrafter"/>
</dbReference>
<evidence type="ECO:0000313" key="6">
    <source>
        <dbReference type="Proteomes" id="UP000823612"/>
    </source>
</evidence>
<dbReference type="InterPro" id="IPR008146">
    <property type="entry name" value="Gln_synth_cat_dom"/>
</dbReference>
<dbReference type="InterPro" id="IPR014746">
    <property type="entry name" value="Gln_synth/guanido_kin_cat_dom"/>
</dbReference>
<evidence type="ECO:0000313" key="5">
    <source>
        <dbReference type="EMBL" id="MBO8432136.1"/>
    </source>
</evidence>
<dbReference type="GO" id="GO:0004356">
    <property type="term" value="F:glutamine synthetase activity"/>
    <property type="evidence" value="ECO:0007669"/>
    <property type="project" value="InterPro"/>
</dbReference>
<evidence type="ECO:0000256" key="3">
    <source>
        <dbReference type="RuleBase" id="RU000384"/>
    </source>
</evidence>
<evidence type="ECO:0000259" key="4">
    <source>
        <dbReference type="PROSITE" id="PS51987"/>
    </source>
</evidence>
<dbReference type="Pfam" id="PF00120">
    <property type="entry name" value="Gln-synt_C"/>
    <property type="match status" value="1"/>
</dbReference>
<dbReference type="Gene3D" id="3.10.20.70">
    <property type="entry name" value="Glutamine synthetase, N-terminal domain"/>
    <property type="match status" value="1"/>
</dbReference>
<name>A0A9D9DTF6_9BACT</name>
<reference evidence="5" key="1">
    <citation type="submission" date="2020-10" db="EMBL/GenBank/DDBJ databases">
        <authorList>
            <person name="Gilroy R."/>
        </authorList>
    </citation>
    <scope>NUCLEOTIDE SEQUENCE</scope>
    <source>
        <strain evidence="5">2889</strain>
    </source>
</reference>
<sequence>MSISMNPHPLVQFLQKPASEFTKEDILRYIEENQIEMINFRYVAGDGRLKTLNFVVNDLDYVKTILSCGERVDGSSLFKNLDAGASDLYVIPRYRTAYLNPFAEIPTLDLLCSYYDKDGNPFESDPAYVMRRAGEVMKEKTGYEFWCMGELEYYVVGEEDTLFQADDQRGYHESSPFTKFEDFRKEAMLAMASCGCRIKYGHSEVGNFSQDGKNYEQNEVEFLPCPLEDAADQLIIAKWILRTMAYQHGLLVTFSPKITVGKAGSGMHIHTAIMKDGQNQMLNAEHKLSDVAKTAIAGYLDLAASLTAFGNTNPMSYFRLVPHQEAPTNICWGDRNRSALVRVPLGWETTKNMAVDANPKEAKLAPDYSNKQTAEFRAPDGSANIYLLVAGLCVAARHGFEMKDALQFAADNYVDVNIFSDENKEKAKKYHQLPVCCEDSADCLQAQRAVYEEYGVFSKSLIDGLINSLKDFKDKGLREEVAKNPAKMEELVRRFMHC</sequence>
<proteinExistence type="inferred from homology"/>
<dbReference type="Pfam" id="PF03951">
    <property type="entry name" value="Gln-synt_N"/>
    <property type="match status" value="1"/>
</dbReference>
<dbReference type="SUPFAM" id="SSF55931">
    <property type="entry name" value="Glutamine synthetase/guanido kinase"/>
    <property type="match status" value="1"/>
</dbReference>
<dbReference type="PANTHER" id="PTHR43407">
    <property type="entry name" value="GLUTAMINE SYNTHETASE"/>
    <property type="match status" value="1"/>
</dbReference>
<protein>
    <submittedName>
        <fullName evidence="5">Glutamine synthetase</fullName>
    </submittedName>
</protein>
<organism evidence="5 6">
    <name type="scientific">Candidatus Pullibacteroides excrementavium</name>
    <dbReference type="NCBI Taxonomy" id="2840905"/>
    <lineage>
        <taxon>Bacteria</taxon>
        <taxon>Pseudomonadati</taxon>
        <taxon>Bacteroidota</taxon>
        <taxon>Bacteroidia</taxon>
        <taxon>Bacteroidales</taxon>
        <taxon>Candidatus Pullibacteroides</taxon>
    </lineage>
</organism>
<accession>A0A9D9DTF6</accession>
<evidence type="ECO:0000256" key="1">
    <source>
        <dbReference type="ARBA" id="ARBA00009897"/>
    </source>
</evidence>
<dbReference type="GO" id="GO:0005737">
    <property type="term" value="C:cytoplasm"/>
    <property type="evidence" value="ECO:0007669"/>
    <property type="project" value="TreeGrafter"/>
</dbReference>
<feature type="domain" description="GS catalytic" evidence="4">
    <location>
        <begin position="126"/>
        <end position="498"/>
    </location>
</feature>
<dbReference type="GO" id="GO:0016020">
    <property type="term" value="C:membrane"/>
    <property type="evidence" value="ECO:0007669"/>
    <property type="project" value="TreeGrafter"/>
</dbReference>
<dbReference type="AlphaFoldDB" id="A0A9D9DTF6"/>
<gene>
    <name evidence="5" type="ORF">IAB08_02425</name>
</gene>